<dbReference type="SMART" id="SM00285">
    <property type="entry name" value="PBD"/>
    <property type="match status" value="1"/>
</dbReference>
<feature type="compositionally biased region" description="Polar residues" evidence="1">
    <location>
        <begin position="213"/>
        <end position="233"/>
    </location>
</feature>
<organism evidence="3 4">
    <name type="scientific">Sesamum alatum</name>
    <dbReference type="NCBI Taxonomy" id="300844"/>
    <lineage>
        <taxon>Eukaryota</taxon>
        <taxon>Viridiplantae</taxon>
        <taxon>Streptophyta</taxon>
        <taxon>Embryophyta</taxon>
        <taxon>Tracheophyta</taxon>
        <taxon>Spermatophyta</taxon>
        <taxon>Magnoliopsida</taxon>
        <taxon>eudicotyledons</taxon>
        <taxon>Gunneridae</taxon>
        <taxon>Pentapetalae</taxon>
        <taxon>asterids</taxon>
        <taxon>lamiids</taxon>
        <taxon>Lamiales</taxon>
        <taxon>Pedaliaceae</taxon>
        <taxon>Sesamum</taxon>
    </lineage>
</organism>
<dbReference type="InterPro" id="IPR036936">
    <property type="entry name" value="CRIB_dom_sf"/>
</dbReference>
<feature type="compositionally biased region" description="Low complexity" evidence="1">
    <location>
        <begin position="116"/>
        <end position="128"/>
    </location>
</feature>
<protein>
    <submittedName>
        <fullName evidence="3">CRIB domain-containing protein RIC6</fullName>
    </submittedName>
</protein>
<comment type="caution">
    <text evidence="3">The sequence shown here is derived from an EMBL/GenBank/DDBJ whole genome shotgun (WGS) entry which is preliminary data.</text>
</comment>
<feature type="compositionally biased region" description="Basic and acidic residues" evidence="1">
    <location>
        <begin position="180"/>
        <end position="189"/>
    </location>
</feature>
<reference evidence="3" key="2">
    <citation type="journal article" date="2024" name="Plant">
        <title>Genomic evolution and insights into agronomic trait innovations of Sesamum species.</title>
        <authorList>
            <person name="Miao H."/>
            <person name="Wang L."/>
            <person name="Qu L."/>
            <person name="Liu H."/>
            <person name="Sun Y."/>
            <person name="Le M."/>
            <person name="Wang Q."/>
            <person name="Wei S."/>
            <person name="Zheng Y."/>
            <person name="Lin W."/>
            <person name="Duan Y."/>
            <person name="Cao H."/>
            <person name="Xiong S."/>
            <person name="Wang X."/>
            <person name="Wei L."/>
            <person name="Li C."/>
            <person name="Ma Q."/>
            <person name="Ju M."/>
            <person name="Zhao R."/>
            <person name="Li G."/>
            <person name="Mu C."/>
            <person name="Tian Q."/>
            <person name="Mei H."/>
            <person name="Zhang T."/>
            <person name="Gao T."/>
            <person name="Zhang H."/>
        </authorList>
    </citation>
    <scope>NUCLEOTIDE SEQUENCE</scope>
    <source>
        <strain evidence="3">3651</strain>
    </source>
</reference>
<reference evidence="3" key="1">
    <citation type="submission" date="2020-06" db="EMBL/GenBank/DDBJ databases">
        <authorList>
            <person name="Li T."/>
            <person name="Hu X."/>
            <person name="Zhang T."/>
            <person name="Song X."/>
            <person name="Zhang H."/>
            <person name="Dai N."/>
            <person name="Sheng W."/>
            <person name="Hou X."/>
            <person name="Wei L."/>
        </authorList>
    </citation>
    <scope>NUCLEOTIDE SEQUENCE</scope>
    <source>
        <strain evidence="3">3651</strain>
        <tissue evidence="3">Leaf</tissue>
    </source>
</reference>
<keyword evidence="4" id="KW-1185">Reference proteome</keyword>
<gene>
    <name evidence="3" type="ORF">Salat_0492200</name>
</gene>
<dbReference type="CDD" id="cd00132">
    <property type="entry name" value="CRIB"/>
    <property type="match status" value="1"/>
</dbReference>
<feature type="domain" description="CRIB" evidence="2">
    <location>
        <begin position="29"/>
        <end position="42"/>
    </location>
</feature>
<dbReference type="Gene3D" id="3.90.810.10">
    <property type="entry name" value="CRIB domain"/>
    <property type="match status" value="1"/>
</dbReference>
<dbReference type="Proteomes" id="UP001293254">
    <property type="component" value="Unassembled WGS sequence"/>
</dbReference>
<dbReference type="PANTHER" id="PTHR46325:SF20">
    <property type="entry name" value="CRIB DOMAIN-CONTAINING PROTEIN RIC10"/>
    <property type="match status" value="1"/>
</dbReference>
<proteinExistence type="predicted"/>
<evidence type="ECO:0000256" key="1">
    <source>
        <dbReference type="SAM" id="MobiDB-lite"/>
    </source>
</evidence>
<feature type="compositionally biased region" description="Basic and acidic residues" evidence="1">
    <location>
        <begin position="129"/>
        <end position="138"/>
    </location>
</feature>
<dbReference type="Pfam" id="PF00786">
    <property type="entry name" value="PBD"/>
    <property type="match status" value="1"/>
</dbReference>
<dbReference type="AlphaFoldDB" id="A0AAE2D0Q6"/>
<dbReference type="PROSITE" id="PS50108">
    <property type="entry name" value="CRIB"/>
    <property type="match status" value="1"/>
</dbReference>
<dbReference type="PANTHER" id="PTHR46325">
    <property type="entry name" value="CRIB DOMAIN-CONTAINING PROTEIN RIC8"/>
    <property type="match status" value="1"/>
</dbReference>
<evidence type="ECO:0000313" key="3">
    <source>
        <dbReference type="EMBL" id="KAK4441573.1"/>
    </source>
</evidence>
<feature type="region of interest" description="Disordered" evidence="1">
    <location>
        <begin position="42"/>
        <end position="247"/>
    </location>
</feature>
<evidence type="ECO:0000313" key="4">
    <source>
        <dbReference type="Proteomes" id="UP001293254"/>
    </source>
</evidence>
<accession>A0AAE2D0Q6</accession>
<dbReference type="EMBL" id="JACGWO010000001">
    <property type="protein sequence ID" value="KAK4441573.1"/>
    <property type="molecule type" value="Genomic_DNA"/>
</dbReference>
<dbReference type="InterPro" id="IPR000095">
    <property type="entry name" value="CRIB_dom"/>
</dbReference>
<evidence type="ECO:0000259" key="2">
    <source>
        <dbReference type="PROSITE" id="PS50108"/>
    </source>
</evidence>
<name>A0AAE2D0Q6_9LAMI</name>
<sequence length="247" mass="26787">MSTKMKGLLKGLRYISQIFDEEKEQDIQIGLPTDVKHVAHIGWDGPKVDSPSWMKEFKSSNGGFQSAPLAPPVESRKDESEIQWVSEDSKRGQKQTNSAPGKDHPELPKSSRRSGSHSSNDQNNSNHDSSPKKKDSSTKSRPRRSKEQLSASDGGPKAHESGSASPGPDAPKKTRRKKSKEAVNKEHGSTRSRSKATTSTSNGTHNPDPAPGSESSDPVLQPSSSHLSPAQNTVDDEESESRGKSKE</sequence>